<dbReference type="PANTHER" id="PTHR33337">
    <property type="entry name" value="GFA DOMAIN-CONTAINING PROTEIN"/>
    <property type="match status" value="1"/>
</dbReference>
<dbReference type="RefSeq" id="XP_033569674.1">
    <property type="nucleotide sequence ID" value="XM_033713224.1"/>
</dbReference>
<organism evidence="6">
    <name type="scientific">Mytilinidion resinicola</name>
    <dbReference type="NCBI Taxonomy" id="574789"/>
    <lineage>
        <taxon>Eukaryota</taxon>
        <taxon>Fungi</taxon>
        <taxon>Dikarya</taxon>
        <taxon>Ascomycota</taxon>
        <taxon>Pezizomycotina</taxon>
        <taxon>Dothideomycetes</taxon>
        <taxon>Pleosporomycetidae</taxon>
        <taxon>Mytilinidiales</taxon>
        <taxon>Mytilinidiaceae</taxon>
        <taxon>Mytilinidion</taxon>
    </lineage>
</organism>
<name>A0A6A6Y228_9PEZI</name>
<protein>
    <recommendedName>
        <fullName evidence="5">CENP-V/GFA domain-containing protein</fullName>
    </recommendedName>
</protein>
<keyword evidence="3" id="KW-0862">Zinc</keyword>
<evidence type="ECO:0000256" key="1">
    <source>
        <dbReference type="ARBA" id="ARBA00005495"/>
    </source>
</evidence>
<reference evidence="6 8" key="1">
    <citation type="journal article" date="2020" name="Stud. Mycol.">
        <title>101 Dothideomycetes genomes: a test case for predicting lifestyles and emergence of pathogens.</title>
        <authorList>
            <person name="Haridas S."/>
            <person name="Albert R."/>
            <person name="Binder M."/>
            <person name="Bloem J."/>
            <person name="Labutti K."/>
            <person name="Salamov A."/>
            <person name="Andreopoulos B."/>
            <person name="Baker S."/>
            <person name="Barry K."/>
            <person name="Bills G."/>
            <person name="Bluhm B."/>
            <person name="Cannon C."/>
            <person name="Castanera R."/>
            <person name="Culley D."/>
            <person name="Daum C."/>
            <person name="Ezra D."/>
            <person name="Gonzalez J."/>
            <person name="Henrissat B."/>
            <person name="Kuo A."/>
            <person name="Liang C."/>
            <person name="Lipzen A."/>
            <person name="Lutzoni F."/>
            <person name="Magnuson J."/>
            <person name="Mondo S."/>
            <person name="Nolan M."/>
            <person name="Ohm R."/>
            <person name="Pangilinan J."/>
            <person name="Park H.-J."/>
            <person name="Ramirez L."/>
            <person name="Alfaro M."/>
            <person name="Sun H."/>
            <person name="Tritt A."/>
            <person name="Yoshinaga Y."/>
            <person name="Zwiers L.-H."/>
            <person name="Turgeon B."/>
            <person name="Goodwin S."/>
            <person name="Spatafora J."/>
            <person name="Crous P."/>
            <person name="Grigoriev I."/>
        </authorList>
    </citation>
    <scope>NUCLEOTIDE SEQUENCE</scope>
    <source>
        <strain evidence="6 8">CBS 304.34</strain>
    </source>
</reference>
<dbReference type="GO" id="GO:0046872">
    <property type="term" value="F:metal ion binding"/>
    <property type="evidence" value="ECO:0007669"/>
    <property type="project" value="UniProtKB-KW"/>
</dbReference>
<dbReference type="SUPFAM" id="SSF51316">
    <property type="entry name" value="Mss4-like"/>
    <property type="match status" value="1"/>
</dbReference>
<dbReference type="PANTHER" id="PTHR33337:SF40">
    <property type="entry name" value="CENP-V_GFA DOMAIN-CONTAINING PROTEIN-RELATED"/>
    <property type="match status" value="1"/>
</dbReference>
<sequence>MLISLVSHGDPRELRFSGVVEFSLQPVTADAIPLITADATSLPFTGEDAHLQVLLRPSEFPENSSVKCHERTSFLPTMSSPISGACLCGALQYEFDAGDWIIALCHCSKCQISSGAVFSYNACVPASSFRLISPPASVTVYRTEGPRQASGYPSLRNFCNVCGTTCWTQCEMGPDTETRYVKMGTVLKHGLEGFWP</sequence>
<proteinExistence type="inferred from homology"/>
<dbReference type="GO" id="GO:0016846">
    <property type="term" value="F:carbon-sulfur lyase activity"/>
    <property type="evidence" value="ECO:0007669"/>
    <property type="project" value="InterPro"/>
</dbReference>
<evidence type="ECO:0000256" key="3">
    <source>
        <dbReference type="ARBA" id="ARBA00022833"/>
    </source>
</evidence>
<dbReference type="Gene3D" id="3.90.1590.10">
    <property type="entry name" value="glutathione-dependent formaldehyde- activating enzyme (gfa)"/>
    <property type="match status" value="1"/>
</dbReference>
<keyword evidence="7" id="KW-1185">Reference proteome</keyword>
<dbReference type="InterPro" id="IPR011057">
    <property type="entry name" value="Mss4-like_sf"/>
</dbReference>
<keyword evidence="2" id="KW-0479">Metal-binding</keyword>
<gene>
    <name evidence="6 8" type="ORF">BDZ99DRAFT_199136</name>
</gene>
<reference evidence="8" key="3">
    <citation type="submission" date="2025-04" db="UniProtKB">
        <authorList>
            <consortium name="RefSeq"/>
        </authorList>
    </citation>
    <scope>IDENTIFICATION</scope>
    <source>
        <strain evidence="8">CBS 304.34</strain>
    </source>
</reference>
<keyword evidence="4" id="KW-0456">Lyase</keyword>
<dbReference type="AlphaFoldDB" id="A0A6A6Y228"/>
<dbReference type="Pfam" id="PF04828">
    <property type="entry name" value="GFA"/>
    <property type="match status" value="1"/>
</dbReference>
<evidence type="ECO:0000313" key="8">
    <source>
        <dbReference type="RefSeq" id="XP_033569674.1"/>
    </source>
</evidence>
<feature type="domain" description="CENP-V/GFA" evidence="5">
    <location>
        <begin position="82"/>
        <end position="196"/>
    </location>
</feature>
<dbReference type="Proteomes" id="UP000504636">
    <property type="component" value="Unplaced"/>
</dbReference>
<dbReference type="OrthoDB" id="406544at2759"/>
<dbReference type="InterPro" id="IPR006913">
    <property type="entry name" value="CENP-V/GFA"/>
</dbReference>
<evidence type="ECO:0000313" key="6">
    <source>
        <dbReference type="EMBL" id="KAF2802710.1"/>
    </source>
</evidence>
<dbReference type="PROSITE" id="PS51891">
    <property type="entry name" value="CENP_V_GFA"/>
    <property type="match status" value="1"/>
</dbReference>
<dbReference type="EMBL" id="MU003721">
    <property type="protein sequence ID" value="KAF2802710.1"/>
    <property type="molecule type" value="Genomic_DNA"/>
</dbReference>
<evidence type="ECO:0000256" key="2">
    <source>
        <dbReference type="ARBA" id="ARBA00022723"/>
    </source>
</evidence>
<accession>A0A6A6Y228</accession>
<dbReference type="GeneID" id="54454117"/>
<evidence type="ECO:0000259" key="5">
    <source>
        <dbReference type="PROSITE" id="PS51891"/>
    </source>
</evidence>
<evidence type="ECO:0000313" key="7">
    <source>
        <dbReference type="Proteomes" id="UP000504636"/>
    </source>
</evidence>
<reference evidence="8" key="2">
    <citation type="submission" date="2020-04" db="EMBL/GenBank/DDBJ databases">
        <authorList>
            <consortium name="NCBI Genome Project"/>
        </authorList>
    </citation>
    <scope>NUCLEOTIDE SEQUENCE</scope>
    <source>
        <strain evidence="8">CBS 304.34</strain>
    </source>
</reference>
<evidence type="ECO:0000256" key="4">
    <source>
        <dbReference type="ARBA" id="ARBA00023239"/>
    </source>
</evidence>
<comment type="similarity">
    <text evidence="1">Belongs to the Gfa family.</text>
</comment>